<organism evidence="3 4">
    <name type="scientific">Reinekea forsetii</name>
    <dbReference type="NCBI Taxonomy" id="1336806"/>
    <lineage>
        <taxon>Bacteria</taxon>
        <taxon>Pseudomonadati</taxon>
        <taxon>Pseudomonadota</taxon>
        <taxon>Gammaproteobacteria</taxon>
        <taxon>Oceanospirillales</taxon>
        <taxon>Saccharospirillaceae</taxon>
        <taxon>Reinekea</taxon>
    </lineage>
</organism>
<dbReference type="InterPro" id="IPR013976">
    <property type="entry name" value="HDOD"/>
</dbReference>
<feature type="domain" description="HDOD" evidence="2">
    <location>
        <begin position="32"/>
        <end position="192"/>
    </location>
</feature>
<dbReference type="OrthoDB" id="6188783at2"/>
<reference evidence="3 4" key="1">
    <citation type="journal article" date="2017" name="Environ. Microbiol.">
        <title>Genomic and physiological analyses of 'Reinekea forsetii' reveal a versatile opportunistic lifestyle during spring algae blooms.</title>
        <authorList>
            <person name="Avci B."/>
            <person name="Hahnke R.L."/>
            <person name="Chafee M."/>
            <person name="Fischer T."/>
            <person name="Gruber-Vodicka H."/>
            <person name="Tegetmeyer H.E."/>
            <person name="Harder J."/>
            <person name="Fuchs B.M."/>
            <person name="Amann R.I."/>
            <person name="Teeling H."/>
        </authorList>
    </citation>
    <scope>NUCLEOTIDE SEQUENCE [LARGE SCALE GENOMIC DNA]</scope>
    <source>
        <strain evidence="3 4">Hel1_31_D35</strain>
    </source>
</reference>
<dbReference type="InterPro" id="IPR052340">
    <property type="entry name" value="RNase_Y/CdgJ"/>
</dbReference>
<evidence type="ECO:0000259" key="2">
    <source>
        <dbReference type="Pfam" id="PF08668"/>
    </source>
</evidence>
<dbReference type="AlphaFoldDB" id="A0A2K8KMF5"/>
<gene>
    <name evidence="3" type="ORF">REIFOR_00875</name>
</gene>
<evidence type="ECO:0000313" key="4">
    <source>
        <dbReference type="Proteomes" id="UP000229757"/>
    </source>
</evidence>
<keyword evidence="4" id="KW-1185">Reference proteome</keyword>
<dbReference type="KEGG" id="rfo:REIFOR_00875"/>
<dbReference type="SUPFAM" id="SSF109604">
    <property type="entry name" value="HD-domain/PDEase-like"/>
    <property type="match status" value="1"/>
</dbReference>
<feature type="region of interest" description="Disordered" evidence="1">
    <location>
        <begin position="308"/>
        <end position="347"/>
    </location>
</feature>
<name>A0A2K8KMF5_9GAMM</name>
<dbReference type="Gene3D" id="1.10.3210.10">
    <property type="entry name" value="Hypothetical protein af1432"/>
    <property type="match status" value="1"/>
</dbReference>
<sequence length="530" mass="58932">MKNNADWFARAQKLQLPAILPIKAFPSADAPLLEWMSLIREDPLLTVHLFRSANKMISGQDMAVKTLDHAVSFLGSTRLIALCAKIPRIVEDSAEVEGLLRAIGDSLVAASLMRQWYEVRQIPWSEGDYWTNVFYDMGLWVLWLLEPAKMANIESSVAQGKNRDSLLRELLGMELRAWNEKICRHFQLPVLVSKADDDVPTAGEIRTSRQSALTFFLPFSHDLACAVRRDWQSEALNSLCKTGENVLGMSEFRPTLKRWVTNAAREITSPHAALAARRLIAQQPGGSLVDSTNSVDSDWELANNSVEPPSAIAHSESPEDRPRPPTVPKAPAVKQGAVPATKAKPAAKKIVADKPNIKAMQRKAVDLNIKGQIQRQFGVDKNWHSPSDLHKSALYGLHHGLGLTRIVIFEVKNDTWQAFGRAGCKEHAELGSLTLPIQSSSILMEFTKRVTALWVNPTNRPKAEKLLPANLIATAGKGDFFLRSFAVGPKITMLLYVDGYNQPEALNAVDYKLFREYCADWNTALTKVKS</sequence>
<dbReference type="RefSeq" id="WP_100256414.1">
    <property type="nucleotide sequence ID" value="NZ_CP011797.1"/>
</dbReference>
<proteinExistence type="predicted"/>
<dbReference type="PANTHER" id="PTHR33525:SF3">
    <property type="entry name" value="RIBONUCLEASE Y"/>
    <property type="match status" value="1"/>
</dbReference>
<protein>
    <recommendedName>
        <fullName evidence="2">HDOD domain-containing protein</fullName>
    </recommendedName>
</protein>
<evidence type="ECO:0000313" key="3">
    <source>
        <dbReference type="EMBL" id="ATX76043.1"/>
    </source>
</evidence>
<dbReference type="PANTHER" id="PTHR33525">
    <property type="match status" value="1"/>
</dbReference>
<dbReference type="Pfam" id="PF08668">
    <property type="entry name" value="HDOD"/>
    <property type="match status" value="1"/>
</dbReference>
<evidence type="ECO:0000256" key="1">
    <source>
        <dbReference type="SAM" id="MobiDB-lite"/>
    </source>
</evidence>
<dbReference type="Proteomes" id="UP000229757">
    <property type="component" value="Chromosome"/>
</dbReference>
<dbReference type="EMBL" id="CP011797">
    <property type="protein sequence ID" value="ATX76043.1"/>
    <property type="molecule type" value="Genomic_DNA"/>
</dbReference>
<accession>A0A2K8KMF5</accession>